<name>A0ACC3ME16_9PEZI</name>
<keyword evidence="2" id="KW-1185">Reference proteome</keyword>
<accession>A0ACC3ME16</accession>
<evidence type="ECO:0000313" key="1">
    <source>
        <dbReference type="EMBL" id="KAK3686672.1"/>
    </source>
</evidence>
<organism evidence="1 2">
    <name type="scientific">Vermiconidia calcicola</name>
    <dbReference type="NCBI Taxonomy" id="1690605"/>
    <lineage>
        <taxon>Eukaryota</taxon>
        <taxon>Fungi</taxon>
        <taxon>Dikarya</taxon>
        <taxon>Ascomycota</taxon>
        <taxon>Pezizomycotina</taxon>
        <taxon>Dothideomycetes</taxon>
        <taxon>Dothideomycetidae</taxon>
        <taxon>Mycosphaerellales</taxon>
        <taxon>Extremaceae</taxon>
        <taxon>Vermiconidia</taxon>
    </lineage>
</organism>
<evidence type="ECO:0000313" key="2">
    <source>
        <dbReference type="Proteomes" id="UP001281147"/>
    </source>
</evidence>
<sequence length="497" mass="56790">MPRTCQQGEPTPGGRSSKQQQQAVLRSQGRCFRCREKGHVAKACTSRAPSTPCLPDLPTELLGLICGFLVGMDELVPLVGFMLNFRLTCTSINTRTYEFFGKLAFRSLSIFLSYRGLAKLTRLAEWPPFAMKVEGLLIFTFDETMRTERYEEAVTTMTSGSASEEQRRCAEVKLLRAHIEQIDNAFVERSATDGILLTLALQKLPKLKHVWISCLDQREEYLPIKQIRSGEGPSTSRIFSMVLSSLSHAHVKLRQLIMSHISDVQQAVSVQALWMPRDMLSCMSELRRLDLTLETRDNLYRDPHIWRLHAAIFLSNCTQLQDLKLGFRNDWEDTELIFSLIATHVTLHQLRTLTFKSIRCAGDDLRQFLRQHTGLTVMRLYDLDVTGSITFVDSLETLQLHHKQLASFHFRQIAQNSLRLYLRTLGTLSSRRYGSCAEEAGDCYADFVQINGPSKYSGEAEEWEGVQDKIWLLQQDLAVSSLHYASDTDVGIYWWFD</sequence>
<comment type="caution">
    <text evidence="1">The sequence shown here is derived from an EMBL/GenBank/DDBJ whole genome shotgun (WGS) entry which is preliminary data.</text>
</comment>
<gene>
    <name evidence="1" type="ORF">LTR37_019603</name>
</gene>
<protein>
    <submittedName>
        <fullName evidence="1">Uncharacterized protein</fullName>
    </submittedName>
</protein>
<dbReference type="EMBL" id="JAUTXU010000308">
    <property type="protein sequence ID" value="KAK3686672.1"/>
    <property type="molecule type" value="Genomic_DNA"/>
</dbReference>
<reference evidence="1" key="1">
    <citation type="submission" date="2023-07" db="EMBL/GenBank/DDBJ databases">
        <title>Black Yeasts Isolated from many extreme environments.</title>
        <authorList>
            <person name="Coleine C."/>
            <person name="Stajich J.E."/>
            <person name="Selbmann L."/>
        </authorList>
    </citation>
    <scope>NUCLEOTIDE SEQUENCE</scope>
    <source>
        <strain evidence="1">CCFEE 5714</strain>
    </source>
</reference>
<dbReference type="Proteomes" id="UP001281147">
    <property type="component" value="Unassembled WGS sequence"/>
</dbReference>
<proteinExistence type="predicted"/>